<dbReference type="Gene3D" id="3.40.220.10">
    <property type="entry name" value="Leucine Aminopeptidase, subunit E, domain 1"/>
    <property type="match status" value="1"/>
</dbReference>
<dbReference type="CDD" id="cd02908">
    <property type="entry name" value="Macro_OAADPr_deacetylase"/>
    <property type="match status" value="1"/>
</dbReference>
<dbReference type="InterPro" id="IPR043472">
    <property type="entry name" value="Macro_dom-like"/>
</dbReference>
<dbReference type="PROSITE" id="PS51154">
    <property type="entry name" value="MACRO"/>
    <property type="match status" value="1"/>
</dbReference>
<dbReference type="EMBL" id="AP017378">
    <property type="protein sequence ID" value="BBD07443.1"/>
    <property type="molecule type" value="Genomic_DNA"/>
</dbReference>
<dbReference type="Pfam" id="PF01661">
    <property type="entry name" value="Macro"/>
    <property type="match status" value="1"/>
</dbReference>
<protein>
    <submittedName>
        <fullName evidence="2">Appr-1-p processing domain protein</fullName>
    </submittedName>
</protein>
<dbReference type="KEGG" id="dfl:DFE_0717"/>
<feature type="domain" description="Macro" evidence="1">
    <location>
        <begin position="2"/>
        <end position="184"/>
    </location>
</feature>
<dbReference type="PANTHER" id="PTHR11106:SF27">
    <property type="entry name" value="MACRO DOMAIN-CONTAINING PROTEIN"/>
    <property type="match status" value="1"/>
</dbReference>
<sequence length="188" mass="19750">MNAPRGVWQFGNGRLSVRQGDITHSTAQAIVNAANPQLAGGGGVDGAIHKAAGPALLTAGRLWVQDNGLLPTGRAIITPGFNLQAKWVIHTVGPIWHGGNQNEEELLASAYAESMRLARENNIDCVDFPAISCGAYGFPLERAMPIALKTLAQSLSKGVVKAVSMVIFSPNAAAHWAETATELFGTPV</sequence>
<reference evidence="2 3" key="1">
    <citation type="journal article" date="2018" name="Sci. Adv.">
        <title>Multi-heme cytochromes provide a pathway for survival in energy-limited environments.</title>
        <authorList>
            <person name="Deng X."/>
            <person name="Dohmae N."/>
            <person name="Nealson K.H."/>
            <person name="Hashimoto K."/>
            <person name="Okamoto A."/>
        </authorList>
    </citation>
    <scope>NUCLEOTIDE SEQUENCE [LARGE SCALE GENOMIC DNA]</scope>
    <source>
        <strain evidence="2 3">IS5</strain>
    </source>
</reference>
<evidence type="ECO:0000313" key="2">
    <source>
        <dbReference type="EMBL" id="BBD07443.1"/>
    </source>
</evidence>
<proteinExistence type="predicted"/>
<evidence type="ECO:0000259" key="1">
    <source>
        <dbReference type="PROSITE" id="PS51154"/>
    </source>
</evidence>
<dbReference type="Proteomes" id="UP000269883">
    <property type="component" value="Chromosome"/>
</dbReference>
<dbReference type="PANTHER" id="PTHR11106">
    <property type="entry name" value="GANGLIOSIDE INDUCED DIFFERENTIATION ASSOCIATED PROTEIN 2-RELATED"/>
    <property type="match status" value="1"/>
</dbReference>
<dbReference type="RefSeq" id="WP_126376696.1">
    <property type="nucleotide sequence ID" value="NZ_AP017378.1"/>
</dbReference>
<accession>A0A2Z6AW74</accession>
<name>A0A2Z6AW74_9BACT</name>
<dbReference type="InterPro" id="IPR002589">
    <property type="entry name" value="Macro_dom"/>
</dbReference>
<evidence type="ECO:0000313" key="3">
    <source>
        <dbReference type="Proteomes" id="UP000269883"/>
    </source>
</evidence>
<dbReference type="AlphaFoldDB" id="A0A2Z6AW74"/>
<organism evidence="2 3">
    <name type="scientific">Desulfovibrio ferrophilus</name>
    <dbReference type="NCBI Taxonomy" id="241368"/>
    <lineage>
        <taxon>Bacteria</taxon>
        <taxon>Pseudomonadati</taxon>
        <taxon>Thermodesulfobacteriota</taxon>
        <taxon>Desulfovibrionia</taxon>
        <taxon>Desulfovibrionales</taxon>
        <taxon>Desulfovibrionaceae</taxon>
        <taxon>Desulfovibrio</taxon>
    </lineage>
</organism>
<keyword evidence="3" id="KW-1185">Reference proteome</keyword>
<dbReference type="OrthoDB" id="6194521at2"/>
<dbReference type="SUPFAM" id="SSF52949">
    <property type="entry name" value="Macro domain-like"/>
    <property type="match status" value="1"/>
</dbReference>
<dbReference type="SMART" id="SM00506">
    <property type="entry name" value="A1pp"/>
    <property type="match status" value="1"/>
</dbReference>
<gene>
    <name evidence="2" type="ORF">DFE_0717</name>
</gene>